<name>A0ABQ9F2S7_TEGGR</name>
<reference evidence="5 6" key="1">
    <citation type="submission" date="2022-12" db="EMBL/GenBank/DDBJ databases">
        <title>Chromosome-level genome of Tegillarca granosa.</title>
        <authorList>
            <person name="Kim J."/>
        </authorList>
    </citation>
    <scope>NUCLEOTIDE SEQUENCE [LARGE SCALE GENOMIC DNA]</scope>
    <source>
        <strain evidence="5">Teg-2019</strain>
        <tissue evidence="5">Adductor muscle</tissue>
    </source>
</reference>
<feature type="domain" description="Alpha/beta hydrolase fold-3" evidence="4">
    <location>
        <begin position="279"/>
        <end position="342"/>
    </location>
</feature>
<dbReference type="EMBL" id="JARBDR010000640">
    <property type="protein sequence ID" value="KAJ8310846.1"/>
    <property type="molecule type" value="Genomic_DNA"/>
</dbReference>
<dbReference type="Pfam" id="PF07859">
    <property type="entry name" value="Abhydrolase_3"/>
    <property type="match status" value="2"/>
</dbReference>
<dbReference type="Proteomes" id="UP001217089">
    <property type="component" value="Unassembled WGS sequence"/>
</dbReference>
<evidence type="ECO:0000256" key="1">
    <source>
        <dbReference type="ARBA" id="ARBA00010515"/>
    </source>
</evidence>
<dbReference type="PANTHER" id="PTHR48081:SF8">
    <property type="entry name" value="ALPHA_BETA HYDROLASE FOLD-3 DOMAIN-CONTAINING PROTEIN-RELATED"/>
    <property type="match status" value="1"/>
</dbReference>
<evidence type="ECO:0000259" key="4">
    <source>
        <dbReference type="Pfam" id="PF07859"/>
    </source>
</evidence>
<dbReference type="PANTHER" id="PTHR48081">
    <property type="entry name" value="AB HYDROLASE SUPERFAMILY PROTEIN C4A8.06C"/>
    <property type="match status" value="1"/>
</dbReference>
<comment type="caution">
    <text evidence="5">The sequence shown here is derived from an EMBL/GenBank/DDBJ whole genome shotgun (WGS) entry which is preliminary data.</text>
</comment>
<evidence type="ECO:0000256" key="3">
    <source>
        <dbReference type="PROSITE-ProRule" id="PRU10038"/>
    </source>
</evidence>
<dbReference type="PIRSF" id="PIRSF037251">
    <property type="entry name" value="Arylacetamide_deacetylase"/>
    <property type="match status" value="1"/>
</dbReference>
<dbReference type="Gene3D" id="3.40.50.1820">
    <property type="entry name" value="alpha/beta hydrolase"/>
    <property type="match status" value="1"/>
</dbReference>
<dbReference type="InterPro" id="IPR017157">
    <property type="entry name" value="Arylacetamide_deacetylase"/>
</dbReference>
<evidence type="ECO:0000256" key="2">
    <source>
        <dbReference type="ARBA" id="ARBA00022801"/>
    </source>
</evidence>
<dbReference type="InterPro" id="IPR050300">
    <property type="entry name" value="GDXG_lipolytic_enzyme"/>
</dbReference>
<organism evidence="5 6">
    <name type="scientific">Tegillarca granosa</name>
    <name type="common">Malaysian cockle</name>
    <name type="synonym">Anadara granosa</name>
    <dbReference type="NCBI Taxonomy" id="220873"/>
    <lineage>
        <taxon>Eukaryota</taxon>
        <taxon>Metazoa</taxon>
        <taxon>Spiralia</taxon>
        <taxon>Lophotrochozoa</taxon>
        <taxon>Mollusca</taxon>
        <taxon>Bivalvia</taxon>
        <taxon>Autobranchia</taxon>
        <taxon>Pteriomorphia</taxon>
        <taxon>Arcoida</taxon>
        <taxon>Arcoidea</taxon>
        <taxon>Arcidae</taxon>
        <taxon>Tegillarca</taxon>
    </lineage>
</organism>
<comment type="similarity">
    <text evidence="1">Belongs to the 'GDXG' lipolytic enzyme family.</text>
</comment>
<dbReference type="SUPFAM" id="SSF53474">
    <property type="entry name" value="alpha/beta-Hydrolases"/>
    <property type="match status" value="1"/>
</dbReference>
<sequence>MDILNIYIGTKLNYDHPLNLTRKLLPIVFVAAGENVPEDWGHTREVKFDDVNVRIYYPKTVETDKLYPGMVYYHGGGFILFSIDTYDKVLRRLAMNANIVIVAVEDSLYRLAPEFPFPVPVQDCIKATEYLMENADKFNIDARKIGVAGDSAGGNLAAAVSLHLTNLRPTNTYPIRFQGIIYPMIQSFDFLTPSYQTNADAMPTMMNPGAIIDAWVKYWSGDANYDITPFWTNKHITQQLQKSKYAKYLDYKQLPTKYHITNPNLHNHEENKTLSNEYQKVMLNPLYSPLMADDVSNLPPAFILTAEHDVLRDDGLFYAKRLQDSNVPVNLLHIENGYHAMFSFTRLKIGRKIHRQFQTFIENNIK</sequence>
<dbReference type="InterPro" id="IPR013094">
    <property type="entry name" value="AB_hydrolase_3"/>
</dbReference>
<gene>
    <name evidence="5" type="ORF">KUTeg_012711</name>
</gene>
<evidence type="ECO:0000313" key="5">
    <source>
        <dbReference type="EMBL" id="KAJ8310846.1"/>
    </source>
</evidence>
<dbReference type="PROSITE" id="PS01174">
    <property type="entry name" value="LIPASE_GDXG_SER"/>
    <property type="match status" value="1"/>
</dbReference>
<keyword evidence="2" id="KW-0378">Hydrolase</keyword>
<keyword evidence="6" id="KW-1185">Reference proteome</keyword>
<accession>A0ABQ9F2S7</accession>
<dbReference type="InterPro" id="IPR033140">
    <property type="entry name" value="Lipase_GDXG_put_SER_AS"/>
</dbReference>
<feature type="active site" evidence="3">
    <location>
        <position position="151"/>
    </location>
</feature>
<feature type="domain" description="Alpha/beta hydrolase fold-3" evidence="4">
    <location>
        <begin position="70"/>
        <end position="226"/>
    </location>
</feature>
<dbReference type="InterPro" id="IPR029058">
    <property type="entry name" value="AB_hydrolase_fold"/>
</dbReference>
<evidence type="ECO:0000313" key="6">
    <source>
        <dbReference type="Proteomes" id="UP001217089"/>
    </source>
</evidence>
<proteinExistence type="inferred from homology"/>
<protein>
    <recommendedName>
        <fullName evidence="4">Alpha/beta hydrolase fold-3 domain-containing protein</fullName>
    </recommendedName>
</protein>